<protein>
    <submittedName>
        <fullName evidence="2">Uncharacterized protein</fullName>
    </submittedName>
</protein>
<dbReference type="Proteomes" id="UP000189229">
    <property type="component" value="Unassembled WGS sequence"/>
</dbReference>
<comment type="caution">
    <text evidence="2">The sequence shown here is derived from an EMBL/GenBank/DDBJ whole genome shotgun (WGS) entry which is preliminary data.</text>
</comment>
<organism evidence="2 3">
    <name type="scientific">Mycobacterium kansasii</name>
    <dbReference type="NCBI Taxonomy" id="1768"/>
    <lineage>
        <taxon>Bacteria</taxon>
        <taxon>Bacillati</taxon>
        <taxon>Actinomycetota</taxon>
        <taxon>Actinomycetes</taxon>
        <taxon>Mycobacteriales</taxon>
        <taxon>Mycobacteriaceae</taxon>
        <taxon>Mycobacterium</taxon>
    </lineage>
</organism>
<accession>A0A1V3W8W0</accession>
<evidence type="ECO:0000313" key="2">
    <source>
        <dbReference type="EMBL" id="OOK63403.1"/>
    </source>
</evidence>
<proteinExistence type="predicted"/>
<name>A0A1V3W8W0_MYCKA</name>
<dbReference type="EMBL" id="MVBM01000019">
    <property type="protein sequence ID" value="OOK63403.1"/>
    <property type="molecule type" value="Genomic_DNA"/>
</dbReference>
<feature type="compositionally biased region" description="Low complexity" evidence="1">
    <location>
        <begin position="61"/>
        <end position="74"/>
    </location>
</feature>
<reference evidence="2 3" key="1">
    <citation type="submission" date="2017-02" db="EMBL/GenBank/DDBJ databases">
        <title>Complete genome sequences of Mycobacterium kansasii strains isolated from rhesus macaques.</title>
        <authorList>
            <person name="Panda A."/>
            <person name="Nagaraj S."/>
            <person name="Zhao X."/>
            <person name="Tettelin H."/>
            <person name="Detolla L.J."/>
        </authorList>
    </citation>
    <scope>NUCLEOTIDE SEQUENCE [LARGE SCALE GENOMIC DNA]</scope>
    <source>
        <strain evidence="2 3">11-3813</strain>
    </source>
</reference>
<dbReference type="AlphaFoldDB" id="A0A1V3W8W0"/>
<evidence type="ECO:0000313" key="3">
    <source>
        <dbReference type="Proteomes" id="UP000189229"/>
    </source>
</evidence>
<evidence type="ECO:0000256" key="1">
    <source>
        <dbReference type="SAM" id="MobiDB-lite"/>
    </source>
</evidence>
<gene>
    <name evidence="2" type="ORF">BZL30_9480</name>
</gene>
<sequence length="88" mass="9166">MIEQPIRRWRPRGYRCCRWRGTVATAAAATMLVVPSQPAGLREVGLPPAFGGGGGIPSPPGRAGRPNAGAGSNRPFTVRCSVIRSAGP</sequence>
<feature type="region of interest" description="Disordered" evidence="1">
    <location>
        <begin position="50"/>
        <end position="75"/>
    </location>
</feature>